<dbReference type="InterPro" id="IPR036396">
    <property type="entry name" value="Cyt_P450_sf"/>
</dbReference>
<dbReference type="Proteomes" id="UP001165135">
    <property type="component" value="Unassembled WGS sequence"/>
</dbReference>
<sequence length="420" mass="45466">MDTAPRRAGHAPPPAPAEQLERVRLYDQAFASDPAWAYARMREYGEAVPVELAPGVPATLIIGYEAALEVLRDPVTFPKDPRQWQRHIPPDCPVLPLMMYRPNCMYTDDPVHTRLRQAVTHALDLIDPSSLREQVGDIAEELIAGFAAAGEADLLAQFARPLPLLLFNRLLGCPPALSERLARGYKGIFDGVDAEKANAELSRGVAELIALKRRRPGQDLTSQILADPAGLSDEEALHQVLLLMGAGAEPQQNLIANGVHLLLASEEVAGDVWGGNLLIEDALDELLWTDPPIANFGFTYPRHDVEFRGTILPAHQPVVIGYSAANTDPYTTSGSRVGNRAHLAWGAGPHGCPAKRPALLIATVAIEKLLDGLPGLRLAFPGGEATWRPGPFHRALTALPVRFTPAAAGRHRYGVPRNLG</sequence>
<reference evidence="2" key="1">
    <citation type="submission" date="2023-03" db="EMBL/GenBank/DDBJ databases">
        <title>Actinoallomurus iriomotensis NBRC 103681.</title>
        <authorList>
            <person name="Ichikawa N."/>
            <person name="Sato H."/>
            <person name="Tonouchi N."/>
        </authorList>
    </citation>
    <scope>NUCLEOTIDE SEQUENCE</scope>
    <source>
        <strain evidence="2">NBRC 103681</strain>
    </source>
</reference>
<gene>
    <name evidence="2" type="ORF">Airi01_089020</name>
</gene>
<dbReference type="EMBL" id="BSTJ01000015">
    <property type="protein sequence ID" value="GLY80635.1"/>
    <property type="molecule type" value="Genomic_DNA"/>
</dbReference>
<dbReference type="AlphaFoldDB" id="A0A9W6RVF9"/>
<name>A0A9W6RVF9_9ACTN</name>
<dbReference type="RefSeq" id="WP_285633858.1">
    <property type="nucleotide sequence ID" value="NZ_BSTJ01000015.1"/>
</dbReference>
<dbReference type="InterPro" id="IPR002397">
    <property type="entry name" value="Cyt_P450_B"/>
</dbReference>
<evidence type="ECO:0000313" key="3">
    <source>
        <dbReference type="Proteomes" id="UP001165135"/>
    </source>
</evidence>
<evidence type="ECO:0000313" key="2">
    <source>
        <dbReference type="EMBL" id="GLY80635.1"/>
    </source>
</evidence>
<dbReference type="GO" id="GO:0020037">
    <property type="term" value="F:heme binding"/>
    <property type="evidence" value="ECO:0007669"/>
    <property type="project" value="InterPro"/>
</dbReference>
<comment type="caution">
    <text evidence="2">The sequence shown here is derived from an EMBL/GenBank/DDBJ whole genome shotgun (WGS) entry which is preliminary data.</text>
</comment>
<dbReference type="GO" id="GO:0005506">
    <property type="term" value="F:iron ion binding"/>
    <property type="evidence" value="ECO:0007669"/>
    <property type="project" value="InterPro"/>
</dbReference>
<organism evidence="2 3">
    <name type="scientific">Actinoallomurus iriomotensis</name>
    <dbReference type="NCBI Taxonomy" id="478107"/>
    <lineage>
        <taxon>Bacteria</taxon>
        <taxon>Bacillati</taxon>
        <taxon>Actinomycetota</taxon>
        <taxon>Actinomycetes</taxon>
        <taxon>Streptosporangiales</taxon>
        <taxon>Thermomonosporaceae</taxon>
        <taxon>Actinoallomurus</taxon>
    </lineage>
</organism>
<dbReference type="Gene3D" id="1.10.630.10">
    <property type="entry name" value="Cytochrome P450"/>
    <property type="match status" value="1"/>
</dbReference>
<comment type="similarity">
    <text evidence="1">Belongs to the cytochrome P450 family.</text>
</comment>
<evidence type="ECO:0000256" key="1">
    <source>
        <dbReference type="ARBA" id="ARBA00010617"/>
    </source>
</evidence>
<proteinExistence type="inferred from homology"/>
<dbReference type="SUPFAM" id="SSF48264">
    <property type="entry name" value="Cytochrome P450"/>
    <property type="match status" value="1"/>
</dbReference>
<dbReference type="PANTHER" id="PTHR46696:SF1">
    <property type="entry name" value="CYTOCHROME P450 YJIB-RELATED"/>
    <property type="match status" value="1"/>
</dbReference>
<dbReference type="GO" id="GO:0016705">
    <property type="term" value="F:oxidoreductase activity, acting on paired donors, with incorporation or reduction of molecular oxygen"/>
    <property type="evidence" value="ECO:0007669"/>
    <property type="project" value="InterPro"/>
</dbReference>
<dbReference type="PRINTS" id="PR00359">
    <property type="entry name" value="BP450"/>
</dbReference>
<accession>A0A9W6RVF9</accession>
<dbReference type="PANTHER" id="PTHR46696">
    <property type="entry name" value="P450, PUTATIVE (EUROFUNG)-RELATED"/>
    <property type="match status" value="1"/>
</dbReference>
<dbReference type="GO" id="GO:0004497">
    <property type="term" value="F:monooxygenase activity"/>
    <property type="evidence" value="ECO:0007669"/>
    <property type="project" value="InterPro"/>
</dbReference>
<protein>
    <submittedName>
        <fullName evidence="2">Cytochrome P450</fullName>
    </submittedName>
</protein>